<dbReference type="InterPro" id="IPR023100">
    <property type="entry name" value="D-aminoacylase_insert_dom_sf"/>
</dbReference>
<dbReference type="PANTHER" id="PTHR11647:SF1">
    <property type="entry name" value="COLLAPSIN RESPONSE MEDIATOR PROTEIN"/>
    <property type="match status" value="1"/>
</dbReference>
<dbReference type="GO" id="GO:0016811">
    <property type="term" value="F:hydrolase activity, acting on carbon-nitrogen (but not peptide) bonds, in linear amides"/>
    <property type="evidence" value="ECO:0007669"/>
    <property type="project" value="InterPro"/>
</dbReference>
<dbReference type="InterPro" id="IPR013108">
    <property type="entry name" value="Amidohydro_3"/>
</dbReference>
<dbReference type="SUPFAM" id="SSF51556">
    <property type="entry name" value="Metallo-dependent hydrolases"/>
    <property type="match status" value="1"/>
</dbReference>
<dbReference type="Gene3D" id="2.30.40.10">
    <property type="entry name" value="Urease, subunit C, domain 1"/>
    <property type="match status" value="1"/>
</dbReference>
<protein>
    <recommendedName>
        <fullName evidence="1">Amidohydrolase 3 domain-containing protein</fullName>
    </recommendedName>
</protein>
<reference evidence="2" key="1">
    <citation type="submission" date="2018-05" db="EMBL/GenBank/DDBJ databases">
        <authorList>
            <person name="Lanie J.A."/>
            <person name="Ng W.-L."/>
            <person name="Kazmierczak K.M."/>
            <person name="Andrzejewski T.M."/>
            <person name="Davidsen T.M."/>
            <person name="Wayne K.J."/>
            <person name="Tettelin H."/>
            <person name="Glass J.I."/>
            <person name="Rusch D."/>
            <person name="Podicherti R."/>
            <person name="Tsui H.-C.T."/>
            <person name="Winkler M.E."/>
        </authorList>
    </citation>
    <scope>NUCLEOTIDE SEQUENCE</scope>
</reference>
<evidence type="ECO:0000313" key="2">
    <source>
        <dbReference type="EMBL" id="SVA75787.1"/>
    </source>
</evidence>
<dbReference type="InterPro" id="IPR011059">
    <property type="entry name" value="Metal-dep_hydrolase_composite"/>
</dbReference>
<name>A0A381YH80_9ZZZZ</name>
<evidence type="ECO:0000259" key="1">
    <source>
        <dbReference type="Pfam" id="PF07969"/>
    </source>
</evidence>
<dbReference type="InterPro" id="IPR032466">
    <property type="entry name" value="Metal_Hydrolase"/>
</dbReference>
<dbReference type="AlphaFoldDB" id="A0A381YH80"/>
<accession>A0A381YH80</accession>
<sequence length="515" mass="56952">MIIDGTGSPGFHATVGIKGDTISILRGDVSDIESKQVIDATGKIVCPGFIDVHAHSALMILHEPQHLPKVHQGVTTELIGVDGNSYAPFTTQQDLKDFIVLNAGLDGAPPITPSWLTVSEYLDEYDKKVSVNIAYVVGNSPIRISAMGWGNRKPTTLESDKMRGLLRESMEEGAVGISTGLDYPPGSYADTDELVDLSKEVAKLGGIYHTHVRYALGDRFLDPYREAIEIGRRSGIPVHLTHMLPKAAFPGSSMRLIELVDQANLDNLDVTFDCFPYTHGGTRLLFFLPQWTHDGGLATIYDVLQSKECRARLHEEISLGYRESWDDVWLTYFKYERNKKYEGWSIAKLAAMTDKTVVNAVCDLLLDDDLQPCFHSSGPDPMVLPTFFAHPNLMVGSDGILVGDYPPASSHGTFPLVISKYCRDDERMSLPDVIRKMTSYPAHRLGLTGRGLLRDGMKADVVIFDFENINSHATRLNPRRFSSGIEYVIVNGEVVVDHGEHTGFLPGRALKRGFC</sequence>
<dbReference type="EMBL" id="UINC01018116">
    <property type="protein sequence ID" value="SVA75787.1"/>
    <property type="molecule type" value="Genomic_DNA"/>
</dbReference>
<organism evidence="2">
    <name type="scientific">marine metagenome</name>
    <dbReference type="NCBI Taxonomy" id="408172"/>
    <lineage>
        <taxon>unclassified sequences</taxon>
        <taxon>metagenomes</taxon>
        <taxon>ecological metagenomes</taxon>
    </lineage>
</organism>
<dbReference type="InterPro" id="IPR050378">
    <property type="entry name" value="Metallo-dep_Hydrolases_sf"/>
</dbReference>
<dbReference type="Gene3D" id="3.30.1490.130">
    <property type="entry name" value="D-aminoacylase. Domain 3"/>
    <property type="match status" value="1"/>
</dbReference>
<dbReference type="Gene3D" id="3.20.20.140">
    <property type="entry name" value="Metal-dependent hydrolases"/>
    <property type="match status" value="1"/>
</dbReference>
<dbReference type="CDD" id="cd01297">
    <property type="entry name" value="D-aminoacylase"/>
    <property type="match status" value="1"/>
</dbReference>
<dbReference type="Pfam" id="PF07969">
    <property type="entry name" value="Amidohydro_3"/>
    <property type="match status" value="1"/>
</dbReference>
<proteinExistence type="predicted"/>
<dbReference type="SUPFAM" id="SSF51338">
    <property type="entry name" value="Composite domain of metallo-dependent hydrolases"/>
    <property type="match status" value="1"/>
</dbReference>
<feature type="domain" description="Amidohydrolase 3" evidence="1">
    <location>
        <begin position="36"/>
        <end position="496"/>
    </location>
</feature>
<gene>
    <name evidence="2" type="ORF">METZ01_LOCUS128641</name>
</gene>
<dbReference type="PANTHER" id="PTHR11647">
    <property type="entry name" value="HYDRANTOINASE/DIHYDROPYRIMIDINASE FAMILY MEMBER"/>
    <property type="match status" value="1"/>
</dbReference>